<evidence type="ECO:0000313" key="10">
    <source>
        <dbReference type="Ensembl" id="ENSPMEP00000015764.1"/>
    </source>
</evidence>
<keyword evidence="11" id="KW-1185">Reference proteome</keyword>
<sequence length="1644" mass="183961">MSHSSDEPTCPKFQPNIFDPSRCHECLRQRHLHASAGERTELEPQQKPLPEDGDATGKSSGLGGGIRLSRAALLTPISSQTEERDTSSSSNKEDSDTVSVVSSCCDVNGGQACNEETSLCILSSDCKLYICEDDDTTDSSCDQSEEFTCSVSTDEEYLPIRSHPTKLRMTRLDPPPHRPNPRQAWMEETQGGGSFSRGSGLKEDREKRESGYYSLGRSAGARFTEKSPPTPFRHFERGHPIFSHRNIEPKDTIPFRNPNLGVASERPIPEVFNEDLTVEIPPPDPYEVAVEVEAQVGPRSPSPTPFKIAESLASTGRKGLSRTNPLSNISSYQQSGRYDSSRQGSVLQSRSSSPSRENLQLRHSESSSILSRTTFDSGGRTQAPMQGSRSSLQGVHARRFESGTLPRNFKSFASSLKSQSSTVSDFRSALKKTEANSSSAGLGSDKRSSSPSRREYNSSVQMSRSTDVNTSSTHHTFSPSRTYDRFQESRASSPPRRNFNSSSQSLRKSESITSLNDRSHLRHNGSPVSSPPPRRNFNSSNQSLRKSESITSLNERSRHNNNGSPASSPPPRRNFNSSSQSLLHKSESITSLKEHSHRRRSGSPVSTLQPGRNFNYSNQSLRKSESITSLNDRSHHQRSSSPVTSMPQRKHFTSPNQSFLRKSESITSLNDRHHHGRCGSPVREGYGIEGQAQLRNLTTRNELDGQECEVSTVTLSRHDSDRPRQSILRKTETSGSRCLGSRSSSPSRRAHETFAQGRGHSDGSLNGHLHKNCNSSPSRQNFDAPSQSQRHKTEFTTSVRSRDANSSLALRGSYDASDYHSSGNMRTGSSFNSKNLHTSRSPSPSRKGNIDPPGYMILRSATKGDSSVSFKSKNTNNETKYDSRSSSNSCRGSTHSIRSSSVSRSASPSRQTTSNRAAYVTLETSRTSGSMRSRAGRHGHDDHHPPPHDKRSSRCARSPSPPPQMHIQTHTSSQSSMESSESGRISVGSTGRNREEYAAMADLPKVKMIHQKEGPGHMGRPQSHQPVRRQELFKPASHSLSRHPSIEWDDPGDMDKDWHYGGSGYLSRAHSTTSLQRSGSPTADEGCSWKSNHHRSEEMQPDLLNFKKGWMSKLDDCGEWKKHWFVLTDAGLKYYRDSTAEEKDDLDGEIDLKSCLKVSEFNVEKNYGFQIQTREAVFTLSAMTAGIRRNWIEVLKKSIRPSSSPDLTQLPDNNSDKENSHKRLPPSSRRPLSRHADSQSETPSSAHPAERRFDYVELSPVPASSSAPLPSSQREAGEGQGREHSQWQEERSTSSQWEAVLSRKGSGVGSNQKPHLDDEIERKWSELERMPLKDMSSLSSMGSRTSSQPANEALQREVASLRQQLEKLQQGGREGGRGGSVRSDCGPEAPCSRSLAAMERAHRHALEELQRQHDRQMRELEMEKERLLLEETQDTARVMETLKKKHKEELEREVEKVRRLSSGKLDSHSLQTQQQAETLALQRELAGLSERYSQKCLELNKAEQRNAEREREVSRRERDVEQLRKENVELKSRLTDEMSRTRSALTDRGSEDDKDKTSCELEVLLRMKDNEIEYLHKEISCLRNELQFLNMEKQLACERYAEVHGELNGMRGRTEREIQSLKEHLRLAMAALQEGQKLGNSLDH</sequence>
<dbReference type="GeneID" id="106915492"/>
<feature type="compositionally biased region" description="Low complexity" evidence="8">
    <location>
        <begin position="1258"/>
        <end position="1272"/>
    </location>
</feature>
<feature type="compositionally biased region" description="Basic and acidic residues" evidence="8">
    <location>
        <begin position="1531"/>
        <end position="1540"/>
    </location>
</feature>
<dbReference type="SUPFAM" id="SSF50729">
    <property type="entry name" value="PH domain-like"/>
    <property type="match status" value="1"/>
</dbReference>
<feature type="region of interest" description="Disordered" evidence="8">
    <location>
        <begin position="160"/>
        <end position="261"/>
    </location>
</feature>
<evidence type="ECO:0000256" key="5">
    <source>
        <dbReference type="ARBA" id="ARBA00023203"/>
    </source>
</evidence>
<feature type="region of interest" description="Disordered" evidence="8">
    <location>
        <begin position="1071"/>
        <end position="1094"/>
    </location>
</feature>
<feature type="region of interest" description="Disordered" evidence="8">
    <location>
        <begin position="292"/>
        <end position="687"/>
    </location>
</feature>
<comment type="subcellular location">
    <subcellularLocation>
        <location evidence="1">Cytoplasm</location>
        <location evidence="1">Cytoskeleton</location>
    </subcellularLocation>
</comment>
<dbReference type="Proteomes" id="UP000261480">
    <property type="component" value="Unplaced"/>
</dbReference>
<dbReference type="RefSeq" id="XP_014838603.1">
    <property type="nucleotide sequence ID" value="XM_014983117.1"/>
</dbReference>
<evidence type="ECO:0000256" key="4">
    <source>
        <dbReference type="ARBA" id="ARBA00023054"/>
    </source>
</evidence>
<dbReference type="OrthoDB" id="9942268at2759"/>
<proteinExistence type="predicted"/>
<feature type="compositionally biased region" description="Polar residues" evidence="8">
    <location>
        <begin position="1202"/>
        <end position="1213"/>
    </location>
</feature>
<reference evidence="10" key="1">
    <citation type="submission" date="2025-08" db="UniProtKB">
        <authorList>
            <consortium name="Ensembl"/>
        </authorList>
    </citation>
    <scope>IDENTIFICATION</scope>
</reference>
<dbReference type="InterPro" id="IPR052223">
    <property type="entry name" value="Actin_Cytoskeleton_Reg"/>
</dbReference>
<feature type="region of interest" description="Disordered" evidence="8">
    <location>
        <begin position="1202"/>
        <end position="1318"/>
    </location>
</feature>
<dbReference type="InterPro" id="IPR039597">
    <property type="entry name" value="M-RIP_PH"/>
</dbReference>
<feature type="compositionally biased region" description="Low complexity" evidence="8">
    <location>
        <begin position="489"/>
        <end position="505"/>
    </location>
</feature>
<evidence type="ECO:0000256" key="6">
    <source>
        <dbReference type="ARBA" id="ARBA00023212"/>
    </source>
</evidence>
<dbReference type="InterPro" id="IPR001849">
    <property type="entry name" value="PH_domain"/>
</dbReference>
<dbReference type="InterPro" id="IPR011993">
    <property type="entry name" value="PH-like_dom_sf"/>
</dbReference>
<dbReference type="GO" id="GO:0015629">
    <property type="term" value="C:actin cytoskeleton"/>
    <property type="evidence" value="ECO:0007669"/>
    <property type="project" value="UniProtKB-ARBA"/>
</dbReference>
<feature type="compositionally biased region" description="Low complexity" evidence="8">
    <location>
        <begin position="884"/>
        <end position="910"/>
    </location>
</feature>
<dbReference type="PANTHER" id="PTHR17271:SF10">
    <property type="entry name" value="TRIO AND F-ACTIN-BINDING PROTEIN"/>
    <property type="match status" value="1"/>
</dbReference>
<evidence type="ECO:0000313" key="11">
    <source>
        <dbReference type="Proteomes" id="UP000261480"/>
    </source>
</evidence>
<evidence type="ECO:0000256" key="1">
    <source>
        <dbReference type="ARBA" id="ARBA00004245"/>
    </source>
</evidence>
<evidence type="ECO:0000256" key="8">
    <source>
        <dbReference type="SAM" id="MobiDB-lite"/>
    </source>
</evidence>
<organism evidence="10 11">
    <name type="scientific">Poecilia mexicana</name>
    <dbReference type="NCBI Taxonomy" id="48701"/>
    <lineage>
        <taxon>Eukaryota</taxon>
        <taxon>Metazoa</taxon>
        <taxon>Chordata</taxon>
        <taxon>Craniata</taxon>
        <taxon>Vertebrata</taxon>
        <taxon>Euteleostomi</taxon>
        <taxon>Actinopterygii</taxon>
        <taxon>Neopterygii</taxon>
        <taxon>Teleostei</taxon>
        <taxon>Neoteleostei</taxon>
        <taxon>Acanthomorphata</taxon>
        <taxon>Ovalentaria</taxon>
        <taxon>Atherinomorphae</taxon>
        <taxon>Cyprinodontiformes</taxon>
        <taxon>Poeciliidae</taxon>
        <taxon>Poeciliinae</taxon>
        <taxon>Poecilia</taxon>
    </lineage>
</organism>
<dbReference type="PROSITE" id="PS50003">
    <property type="entry name" value="PH_DOMAIN"/>
    <property type="match status" value="1"/>
</dbReference>
<feature type="compositionally biased region" description="Low complexity" evidence="8">
    <location>
        <begin position="1336"/>
        <end position="1347"/>
    </location>
</feature>
<feature type="compositionally biased region" description="Basic and acidic residues" evidence="8">
    <location>
        <begin position="81"/>
        <end position="95"/>
    </location>
</feature>
<dbReference type="CTD" id="790927"/>
<feature type="compositionally biased region" description="Polar residues" evidence="8">
    <location>
        <begin position="911"/>
        <end position="931"/>
    </location>
</feature>
<feature type="region of interest" description="Disordered" evidence="8">
    <location>
        <begin position="34"/>
        <end position="96"/>
    </location>
</feature>
<feature type="coiled-coil region" evidence="7">
    <location>
        <begin position="1395"/>
        <end position="1456"/>
    </location>
</feature>
<feature type="compositionally biased region" description="Polar residues" evidence="8">
    <location>
        <begin position="819"/>
        <end position="846"/>
    </location>
</feature>
<dbReference type="SMART" id="SM00233">
    <property type="entry name" value="PH"/>
    <property type="match status" value="1"/>
</dbReference>
<dbReference type="CDD" id="cd13275">
    <property type="entry name" value="PH_M-RIP"/>
    <property type="match status" value="1"/>
</dbReference>
<feature type="compositionally biased region" description="Low complexity" evidence="8">
    <location>
        <begin position="341"/>
        <end position="356"/>
    </location>
</feature>
<name>A0A3B3XL71_9TELE</name>
<feature type="region of interest" description="Disordered" evidence="8">
    <location>
        <begin position="1335"/>
        <end position="1355"/>
    </location>
</feature>
<feature type="compositionally biased region" description="Low complexity" evidence="8">
    <location>
        <begin position="573"/>
        <end position="583"/>
    </location>
</feature>
<feature type="compositionally biased region" description="Basic and acidic residues" evidence="8">
    <location>
        <begin position="938"/>
        <end position="952"/>
    </location>
</feature>
<keyword evidence="6" id="KW-0206">Cytoskeleton</keyword>
<feature type="compositionally biased region" description="Polar residues" evidence="8">
    <location>
        <begin position="603"/>
        <end position="631"/>
    </location>
</feature>
<dbReference type="RefSeq" id="XP_014838602.1">
    <property type="nucleotide sequence ID" value="XM_014983116.1"/>
</dbReference>
<feature type="compositionally biased region" description="Polar residues" evidence="8">
    <location>
        <begin position="321"/>
        <end position="338"/>
    </location>
</feature>
<feature type="compositionally biased region" description="Polar residues" evidence="8">
    <location>
        <begin position="772"/>
        <end position="788"/>
    </location>
</feature>
<keyword evidence="4 7" id="KW-0175">Coiled coil</keyword>
<dbReference type="KEGG" id="pmei:106915492"/>
<feature type="compositionally biased region" description="Low complexity" evidence="8">
    <location>
        <begin position="409"/>
        <end position="421"/>
    </location>
</feature>
<evidence type="ECO:0000259" key="9">
    <source>
        <dbReference type="PROSITE" id="PS50003"/>
    </source>
</evidence>
<feature type="compositionally biased region" description="Basic and acidic residues" evidence="8">
    <location>
        <begin position="1275"/>
        <end position="1292"/>
    </location>
</feature>
<dbReference type="GO" id="GO:1900026">
    <property type="term" value="P:positive regulation of substrate adhesion-dependent cell spreading"/>
    <property type="evidence" value="ECO:0007669"/>
    <property type="project" value="TreeGrafter"/>
</dbReference>
<feature type="compositionally biased region" description="Basic and acidic residues" evidence="8">
    <location>
        <begin position="716"/>
        <end position="732"/>
    </location>
</feature>
<dbReference type="GO" id="GO:0051015">
    <property type="term" value="F:actin filament binding"/>
    <property type="evidence" value="ECO:0007669"/>
    <property type="project" value="TreeGrafter"/>
</dbReference>
<feature type="compositionally biased region" description="Polar residues" evidence="8">
    <location>
        <begin position="1071"/>
        <end position="1081"/>
    </location>
</feature>
<feature type="domain" description="PH" evidence="9">
    <location>
        <begin position="1104"/>
        <end position="1200"/>
    </location>
</feature>
<keyword evidence="5" id="KW-0009">Actin-binding</keyword>
<feature type="compositionally biased region" description="Polar residues" evidence="8">
    <location>
        <begin position="460"/>
        <end position="481"/>
    </location>
</feature>
<accession>A0A3B3XL71</accession>
<feature type="region of interest" description="Disordered" evidence="8">
    <location>
        <begin position="711"/>
        <end position="993"/>
    </location>
</feature>
<dbReference type="FunFam" id="2.30.29.30:FF:000133">
    <property type="entry name" value="myosin phosphatase Rho-interacting protein isoform X1"/>
    <property type="match status" value="1"/>
</dbReference>
<evidence type="ECO:0000256" key="3">
    <source>
        <dbReference type="ARBA" id="ARBA00022553"/>
    </source>
</evidence>
<evidence type="ECO:0000256" key="2">
    <source>
        <dbReference type="ARBA" id="ARBA00022490"/>
    </source>
</evidence>
<feature type="compositionally biased region" description="Basic and acidic residues" evidence="8">
    <location>
        <begin position="233"/>
        <end position="253"/>
    </location>
</feature>
<feature type="compositionally biased region" description="Low complexity" evidence="8">
    <location>
        <begin position="972"/>
        <end position="982"/>
    </location>
</feature>
<dbReference type="Gene3D" id="2.30.29.30">
    <property type="entry name" value="Pleckstrin-homology domain (PH domain)/Phosphotyrosine-binding domain (PTB)"/>
    <property type="match status" value="1"/>
</dbReference>
<protein>
    <recommendedName>
        <fullName evidence="9">PH domain-containing protein</fullName>
    </recommendedName>
</protein>
<feature type="compositionally biased region" description="Polar residues" evidence="8">
    <location>
        <begin position="795"/>
        <end position="808"/>
    </location>
</feature>
<dbReference type="STRING" id="48701.ENSPMEP00000015764"/>
<feature type="compositionally biased region" description="Polar residues" evidence="8">
    <location>
        <begin position="639"/>
        <end position="669"/>
    </location>
</feature>
<feature type="compositionally biased region" description="Polar residues" evidence="8">
    <location>
        <begin position="366"/>
        <end position="393"/>
    </location>
</feature>
<feature type="compositionally biased region" description="Basic and acidic residues" evidence="8">
    <location>
        <begin position="444"/>
        <end position="456"/>
    </location>
</feature>
<dbReference type="Pfam" id="PF00169">
    <property type="entry name" value="PH"/>
    <property type="match status" value="1"/>
</dbReference>
<dbReference type="Ensembl" id="ENSPMET00000033146.1">
    <property type="protein sequence ID" value="ENSPMEP00000015764.1"/>
    <property type="gene ID" value="ENSPMEG00000018327.1"/>
</dbReference>
<dbReference type="PANTHER" id="PTHR17271">
    <property type="entry name" value="PLECKSTRIN HOMOLOGY PH DOMAIN-CONTAINING PROTEIN"/>
    <property type="match status" value="1"/>
</dbReference>
<feature type="compositionally biased region" description="Low complexity" evidence="8">
    <location>
        <begin position="734"/>
        <end position="747"/>
    </location>
</feature>
<evidence type="ECO:0000256" key="7">
    <source>
        <dbReference type="SAM" id="Coils"/>
    </source>
</evidence>
<feature type="compositionally biased region" description="Basic and acidic residues" evidence="8">
    <location>
        <begin position="200"/>
        <end position="210"/>
    </location>
</feature>
<keyword evidence="2" id="KW-0963">Cytoplasm</keyword>
<feature type="region of interest" description="Disordered" evidence="8">
    <location>
        <begin position="1368"/>
        <end position="1391"/>
    </location>
</feature>
<feature type="compositionally biased region" description="Polar residues" evidence="8">
    <location>
        <begin position="863"/>
        <end position="878"/>
    </location>
</feature>
<feature type="region of interest" description="Disordered" evidence="8">
    <location>
        <begin position="1531"/>
        <end position="1554"/>
    </location>
</feature>
<reference evidence="10" key="2">
    <citation type="submission" date="2025-09" db="UniProtKB">
        <authorList>
            <consortium name="Ensembl"/>
        </authorList>
    </citation>
    <scope>IDENTIFICATION</scope>
</reference>
<keyword evidence="3" id="KW-0597">Phosphoprotein</keyword>